<organism evidence="2 3">
    <name type="scientific">Echria macrotheca</name>
    <dbReference type="NCBI Taxonomy" id="438768"/>
    <lineage>
        <taxon>Eukaryota</taxon>
        <taxon>Fungi</taxon>
        <taxon>Dikarya</taxon>
        <taxon>Ascomycota</taxon>
        <taxon>Pezizomycotina</taxon>
        <taxon>Sordariomycetes</taxon>
        <taxon>Sordariomycetidae</taxon>
        <taxon>Sordariales</taxon>
        <taxon>Schizotheciaceae</taxon>
        <taxon>Echria</taxon>
    </lineage>
</organism>
<dbReference type="Proteomes" id="UP001239445">
    <property type="component" value="Unassembled WGS sequence"/>
</dbReference>
<evidence type="ECO:0000259" key="1">
    <source>
        <dbReference type="PROSITE" id="PS51186"/>
    </source>
</evidence>
<keyword evidence="3" id="KW-1185">Reference proteome</keyword>
<dbReference type="Gene3D" id="3.40.630.30">
    <property type="match status" value="1"/>
</dbReference>
<name>A0AAJ0B0G1_9PEZI</name>
<protein>
    <submittedName>
        <fullName evidence="2">Acyl-CoA N-acyltransferase</fullName>
    </submittedName>
</protein>
<dbReference type="InterPro" id="IPR000182">
    <property type="entry name" value="GNAT_dom"/>
</dbReference>
<dbReference type="SUPFAM" id="SSF55729">
    <property type="entry name" value="Acyl-CoA N-acyltransferases (Nat)"/>
    <property type="match status" value="1"/>
</dbReference>
<feature type="domain" description="N-acetyltransferase" evidence="1">
    <location>
        <begin position="8"/>
        <end position="196"/>
    </location>
</feature>
<proteinExistence type="predicted"/>
<dbReference type="PROSITE" id="PS51186">
    <property type="entry name" value="GNAT"/>
    <property type="match status" value="1"/>
</dbReference>
<dbReference type="InterPro" id="IPR016181">
    <property type="entry name" value="Acyl_CoA_acyltransferase"/>
</dbReference>
<comment type="caution">
    <text evidence="2">The sequence shown here is derived from an EMBL/GenBank/DDBJ whole genome shotgun (WGS) entry which is preliminary data.</text>
</comment>
<evidence type="ECO:0000313" key="3">
    <source>
        <dbReference type="Proteomes" id="UP001239445"/>
    </source>
</evidence>
<sequence>MLSSRPPFYLRPATNDDEDQCYHIHRASMRDVVAKVYGWDEDFQRAYFAREWDPQEIQVIMMTTTMGSSGVDERKVEEGRGLVGENPGEPNLDESHQEMEGENHLTVGSITLVDKPDCLRLTGFEITPEFQGRGIGTEILRDLQARAAARRVPLYLSVFVVNEQAKALYDRMGFEEIGRSDIKIEMRWVEKAEIGI</sequence>
<dbReference type="GO" id="GO:0016747">
    <property type="term" value="F:acyltransferase activity, transferring groups other than amino-acyl groups"/>
    <property type="evidence" value="ECO:0007669"/>
    <property type="project" value="InterPro"/>
</dbReference>
<dbReference type="AlphaFoldDB" id="A0AAJ0B0G1"/>
<gene>
    <name evidence="2" type="ORF">QBC47DRAFT_441909</name>
</gene>
<dbReference type="EMBL" id="MU839859">
    <property type="protein sequence ID" value="KAK1749401.1"/>
    <property type="molecule type" value="Genomic_DNA"/>
</dbReference>
<accession>A0AAJ0B0G1</accession>
<dbReference type="Pfam" id="PF00583">
    <property type="entry name" value="Acetyltransf_1"/>
    <property type="match status" value="1"/>
</dbReference>
<evidence type="ECO:0000313" key="2">
    <source>
        <dbReference type="EMBL" id="KAK1749401.1"/>
    </source>
</evidence>
<dbReference type="CDD" id="cd04301">
    <property type="entry name" value="NAT_SF"/>
    <property type="match status" value="1"/>
</dbReference>
<reference evidence="2" key="1">
    <citation type="submission" date="2023-06" db="EMBL/GenBank/DDBJ databases">
        <title>Genome-scale phylogeny and comparative genomics of the fungal order Sordariales.</title>
        <authorList>
            <consortium name="Lawrence Berkeley National Laboratory"/>
            <person name="Hensen N."/>
            <person name="Bonometti L."/>
            <person name="Westerberg I."/>
            <person name="Brannstrom I.O."/>
            <person name="Guillou S."/>
            <person name="Cros-Aarteil S."/>
            <person name="Calhoun S."/>
            <person name="Haridas S."/>
            <person name="Kuo A."/>
            <person name="Mondo S."/>
            <person name="Pangilinan J."/>
            <person name="Riley R."/>
            <person name="Labutti K."/>
            <person name="Andreopoulos B."/>
            <person name="Lipzen A."/>
            <person name="Chen C."/>
            <person name="Yanf M."/>
            <person name="Daum C."/>
            <person name="Ng V."/>
            <person name="Clum A."/>
            <person name="Steindorff A."/>
            <person name="Ohm R."/>
            <person name="Martin F."/>
            <person name="Silar P."/>
            <person name="Natvig D."/>
            <person name="Lalanne C."/>
            <person name="Gautier V."/>
            <person name="Ament-Velasquez S.L."/>
            <person name="Kruys A."/>
            <person name="Hutchinson M.I."/>
            <person name="Powell A.J."/>
            <person name="Barry K."/>
            <person name="Miller A.N."/>
            <person name="Grigoriev I.V."/>
            <person name="Debuchy R."/>
            <person name="Gladieux P."/>
            <person name="Thoren M.H."/>
            <person name="Johannesson H."/>
        </authorList>
    </citation>
    <scope>NUCLEOTIDE SEQUENCE</scope>
    <source>
        <strain evidence="2">PSN4</strain>
    </source>
</reference>